<comment type="caution">
    <text evidence="2">The sequence shown here is derived from an EMBL/GenBank/DDBJ whole genome shotgun (WGS) entry which is preliminary data.</text>
</comment>
<feature type="region of interest" description="Disordered" evidence="1">
    <location>
        <begin position="14"/>
        <end position="37"/>
    </location>
</feature>
<dbReference type="EMBL" id="JAHQIW010005438">
    <property type="protein sequence ID" value="KAJ1366004.1"/>
    <property type="molecule type" value="Genomic_DNA"/>
</dbReference>
<protein>
    <submittedName>
        <fullName evidence="2">Uncharacterized protein</fullName>
    </submittedName>
</protein>
<gene>
    <name evidence="2" type="ORF">KIN20_026514</name>
</gene>
<sequence length="76" mass="8271">MLSACGGTLALCKQEGDSLDSDTPPTRRRRVDRSSIHLRSSDRRSGICYNLFCPNANECTCEPVVVSNSPVIAIDD</sequence>
<reference evidence="2" key="1">
    <citation type="submission" date="2021-06" db="EMBL/GenBank/DDBJ databases">
        <title>Parelaphostrongylus tenuis whole genome reference sequence.</title>
        <authorList>
            <person name="Garwood T.J."/>
            <person name="Larsen P.A."/>
            <person name="Fountain-Jones N.M."/>
            <person name="Garbe J.R."/>
            <person name="Macchietto M.G."/>
            <person name="Kania S.A."/>
            <person name="Gerhold R.W."/>
            <person name="Richards J.E."/>
            <person name="Wolf T.M."/>
        </authorList>
    </citation>
    <scope>NUCLEOTIDE SEQUENCE</scope>
    <source>
        <strain evidence="2">MNPRO001-30</strain>
        <tissue evidence="2">Meninges</tissue>
    </source>
</reference>
<evidence type="ECO:0000256" key="1">
    <source>
        <dbReference type="SAM" id="MobiDB-lite"/>
    </source>
</evidence>
<name>A0AAD5WCW0_PARTN</name>
<organism evidence="2 3">
    <name type="scientific">Parelaphostrongylus tenuis</name>
    <name type="common">Meningeal worm</name>
    <dbReference type="NCBI Taxonomy" id="148309"/>
    <lineage>
        <taxon>Eukaryota</taxon>
        <taxon>Metazoa</taxon>
        <taxon>Ecdysozoa</taxon>
        <taxon>Nematoda</taxon>
        <taxon>Chromadorea</taxon>
        <taxon>Rhabditida</taxon>
        <taxon>Rhabditina</taxon>
        <taxon>Rhabditomorpha</taxon>
        <taxon>Strongyloidea</taxon>
        <taxon>Metastrongylidae</taxon>
        <taxon>Parelaphostrongylus</taxon>
    </lineage>
</organism>
<keyword evidence="3" id="KW-1185">Reference proteome</keyword>
<evidence type="ECO:0000313" key="3">
    <source>
        <dbReference type="Proteomes" id="UP001196413"/>
    </source>
</evidence>
<accession>A0AAD5WCW0</accession>
<evidence type="ECO:0000313" key="2">
    <source>
        <dbReference type="EMBL" id="KAJ1366004.1"/>
    </source>
</evidence>
<dbReference type="AlphaFoldDB" id="A0AAD5WCW0"/>
<dbReference type="Proteomes" id="UP001196413">
    <property type="component" value="Unassembled WGS sequence"/>
</dbReference>
<proteinExistence type="predicted"/>